<evidence type="ECO:0000256" key="3">
    <source>
        <dbReference type="SAM" id="MobiDB-lite"/>
    </source>
</evidence>
<dbReference type="VEuPathDB" id="TriTrypDB:ADEAN_000374900"/>
<dbReference type="EMBL" id="LR877150">
    <property type="protein sequence ID" value="CAD2216288.1"/>
    <property type="molecule type" value="Genomic_DNA"/>
</dbReference>
<feature type="domain" description="Serine/threonine-protein kinase ATR-like M-HEAT region" evidence="4">
    <location>
        <begin position="912"/>
        <end position="976"/>
    </location>
</feature>
<sequence>MELWSGLETPRRIPALLGLLEGDAVRLRDSNILTLSFELYLFRCVKESVASSLATEELLLSFIRLVLLLSSKVISAVSGDKDDLTSSVTISTVVDVDDDSDSPSPLGAELQQTIVQLTAEVKTAFQSNSTGMKELYVRLWCALAVLYPESIGDLSELARYTSGSDHQLIRCVLGPAATFSGVCCSLKLSNGDTLPDLTIGGIVGEASESFSNWKQLEFSRFLLTFGWNNVVESPYIAFTQDIIAQCTHKIYPSYLKWHKEQCLSVIQTCAQATLPSAPLSLYEMVDDILSSLGWSAVDLCRSCPSVATTEFFKMYCESGVREELYEDIILQCLNVLLDGEWRSARPIVGELLDSNRVNTAVIFSAVAASRLFRASTPQEKYTTITQFCKEIGVTTEMLPTTVSSNLASVVLNLISLQGDHRLSNVEFQSALLSERNTGDDEDAPLALAICQAVSLAESGPSREAVEGALASPVTTAAAGPIIVKSIFDVLDSIMAIITQRRQMSNEESTTQKSVSECTLKRWLLGLSSFVNFLGNNATILAAKLPTIFQICLPFKALLPFVCVVWRDLLFRCSDDYLQEHGPSLVVDTVVMEGLNTSPSDLSVVKQLLFDALKRIYDATHEGDKNFWRSYFVVLAQGSQLIVQLRDSVVGDHTLSKNVSLAEKSRRGSPQKSRGSLTQGSHVNVAISEETRAVVSGFLSVVSSASMKCKSIFVDSFYNYLKRLTPSQRIGLTEAAQNLDEFQVLVPFLLQCTREFPTKKEKLVALNAVGLIGAISPQFLRLSTVVLPGDNEDIPVLSHRQHFLDRNSVIHWRVFALGLLNNYCPRALANTGDKKMHDRAAYAIQELLRVYTKKERKEKGMVDLRPDEILHEGELQRYLWWSQLPDKTKRLLEGFFSTKFKTLIYQYPGRKTPEYKKQMPYEIWVVNWFKNLASRCVGAFGDTMVALRNVGKRDISLATYLIPYMVAHILECGDKRHSGHSCASLIRCFKWPSPPIAVALSGRRAAVSAVPQYGGKQPKPVLPGRRARPTVGQYPRRSQPAAMVPSRRPFWGGQA</sequence>
<dbReference type="InterPro" id="IPR056802">
    <property type="entry name" value="ATR-like_M-HEAT"/>
</dbReference>
<evidence type="ECO:0000313" key="5">
    <source>
        <dbReference type="EMBL" id="CAD2216288.1"/>
    </source>
</evidence>
<proteinExistence type="predicted"/>
<dbReference type="AlphaFoldDB" id="A0A7G2C960"/>
<dbReference type="GO" id="GO:0004674">
    <property type="term" value="F:protein serine/threonine kinase activity"/>
    <property type="evidence" value="ECO:0007669"/>
    <property type="project" value="UniProtKB-EC"/>
</dbReference>
<name>A0A7G2C960_9TRYP</name>
<feature type="region of interest" description="Disordered" evidence="3">
    <location>
        <begin position="660"/>
        <end position="679"/>
    </location>
</feature>
<dbReference type="Pfam" id="PF25030">
    <property type="entry name" value="M-HEAT_ATR"/>
    <property type="match status" value="1"/>
</dbReference>
<feature type="compositionally biased region" description="Polar residues" evidence="3">
    <location>
        <begin position="667"/>
        <end position="679"/>
    </location>
</feature>
<keyword evidence="6" id="KW-1185">Reference proteome</keyword>
<protein>
    <recommendedName>
        <fullName evidence="1">non-specific serine/threonine protein kinase</fullName>
        <ecNumber evidence="1">2.7.11.1</ecNumber>
    </recommendedName>
</protein>
<dbReference type="EC" id="2.7.11.1" evidence="1"/>
<reference evidence="5 6" key="1">
    <citation type="submission" date="2020-08" db="EMBL/GenBank/DDBJ databases">
        <authorList>
            <person name="Newling K."/>
            <person name="Davey J."/>
            <person name="Forrester S."/>
        </authorList>
    </citation>
    <scope>NUCLEOTIDE SEQUENCE [LARGE SCALE GENOMIC DNA]</scope>
    <source>
        <strain evidence="6">Crithidia deanei Carvalho (ATCC PRA-265)</strain>
    </source>
</reference>
<evidence type="ECO:0000256" key="1">
    <source>
        <dbReference type="ARBA" id="ARBA00012513"/>
    </source>
</evidence>
<gene>
    <name evidence="5" type="ORF">ADEAN_000374900</name>
</gene>
<dbReference type="Proteomes" id="UP000515908">
    <property type="component" value="Chromosome 06"/>
</dbReference>
<feature type="region of interest" description="Disordered" evidence="3">
    <location>
        <begin position="1015"/>
        <end position="1054"/>
    </location>
</feature>
<evidence type="ECO:0000259" key="4">
    <source>
        <dbReference type="Pfam" id="PF25030"/>
    </source>
</evidence>
<keyword evidence="2" id="KW-0808">Transferase</keyword>
<accession>A0A7G2C960</accession>
<keyword evidence="2" id="KW-0418">Kinase</keyword>
<evidence type="ECO:0000256" key="2">
    <source>
        <dbReference type="ARBA" id="ARBA00022777"/>
    </source>
</evidence>
<organism evidence="5 6">
    <name type="scientific">Angomonas deanei</name>
    <dbReference type="NCBI Taxonomy" id="59799"/>
    <lineage>
        <taxon>Eukaryota</taxon>
        <taxon>Discoba</taxon>
        <taxon>Euglenozoa</taxon>
        <taxon>Kinetoplastea</taxon>
        <taxon>Metakinetoplastina</taxon>
        <taxon>Trypanosomatida</taxon>
        <taxon>Trypanosomatidae</taxon>
        <taxon>Strigomonadinae</taxon>
        <taxon>Angomonas</taxon>
    </lineage>
</organism>
<evidence type="ECO:0000313" key="6">
    <source>
        <dbReference type="Proteomes" id="UP000515908"/>
    </source>
</evidence>